<evidence type="ECO:0000256" key="2">
    <source>
        <dbReference type="SAM" id="MobiDB-lite"/>
    </source>
</evidence>
<evidence type="ECO:0008006" key="5">
    <source>
        <dbReference type="Google" id="ProtNLM"/>
    </source>
</evidence>
<proteinExistence type="predicted"/>
<feature type="coiled-coil region" evidence="1">
    <location>
        <begin position="103"/>
        <end position="130"/>
    </location>
</feature>
<feature type="region of interest" description="Disordered" evidence="2">
    <location>
        <begin position="146"/>
        <end position="165"/>
    </location>
</feature>
<dbReference type="Proteomes" id="UP001139157">
    <property type="component" value="Unassembled WGS sequence"/>
</dbReference>
<evidence type="ECO:0000256" key="1">
    <source>
        <dbReference type="SAM" id="Coils"/>
    </source>
</evidence>
<protein>
    <recommendedName>
        <fullName evidence="5">Homeodomain-like domain-containing protein</fullName>
    </recommendedName>
</protein>
<name>A0A9X2IZ64_9NOCA</name>
<gene>
    <name evidence="3" type="ORF">NDR86_30085</name>
</gene>
<reference evidence="3" key="1">
    <citation type="submission" date="2022-06" db="EMBL/GenBank/DDBJ databases">
        <title>Novel species in genus nocardia.</title>
        <authorList>
            <person name="Li F."/>
        </authorList>
    </citation>
    <scope>NUCLEOTIDE SEQUENCE</scope>
    <source>
        <strain evidence="3">CDC141</strain>
    </source>
</reference>
<dbReference type="AlphaFoldDB" id="A0A9X2IZ64"/>
<dbReference type="EMBL" id="JAMRXG010000017">
    <property type="protein sequence ID" value="MCM6777742.1"/>
    <property type="molecule type" value="Genomic_DNA"/>
</dbReference>
<evidence type="ECO:0000313" key="3">
    <source>
        <dbReference type="EMBL" id="MCM6777742.1"/>
    </source>
</evidence>
<dbReference type="RefSeq" id="WP_251917157.1">
    <property type="nucleotide sequence ID" value="NZ_JAMRXG010000017.1"/>
</dbReference>
<keyword evidence="1" id="KW-0175">Coiled coil</keyword>
<evidence type="ECO:0000313" key="4">
    <source>
        <dbReference type="Proteomes" id="UP001139157"/>
    </source>
</evidence>
<sequence length="165" mass="18574">MTVVPLHHPRWEPDEMLIESAIAGRVRYHKLHPDEKPWLIAHLTAAGHTTDTIAAWLHCSRRTVQMARSEPVGVLTTRLLEAQRAQAAAESRARAARISPAAITDLVREVERLKDTRATLIEQLAEMRRRCGAPCPPQIVVLRPARRRPRRQPADATLPLFEEGA</sequence>
<comment type="caution">
    <text evidence="3">The sequence shown here is derived from an EMBL/GenBank/DDBJ whole genome shotgun (WGS) entry which is preliminary data.</text>
</comment>
<keyword evidence="4" id="KW-1185">Reference proteome</keyword>
<organism evidence="3 4">
    <name type="scientific">Nocardia pulmonis</name>
    <dbReference type="NCBI Taxonomy" id="2951408"/>
    <lineage>
        <taxon>Bacteria</taxon>
        <taxon>Bacillati</taxon>
        <taxon>Actinomycetota</taxon>
        <taxon>Actinomycetes</taxon>
        <taxon>Mycobacteriales</taxon>
        <taxon>Nocardiaceae</taxon>
        <taxon>Nocardia</taxon>
    </lineage>
</organism>
<accession>A0A9X2IZ64</accession>